<keyword evidence="2" id="KW-0732">Signal</keyword>
<dbReference type="EMBL" id="JBBPBM010000103">
    <property type="protein sequence ID" value="KAK8508347.1"/>
    <property type="molecule type" value="Genomic_DNA"/>
</dbReference>
<gene>
    <name evidence="5" type="ORF">V6N12_019526</name>
</gene>
<evidence type="ECO:0000256" key="1">
    <source>
        <dbReference type="ARBA" id="ARBA00008668"/>
    </source>
</evidence>
<reference evidence="5 6" key="1">
    <citation type="journal article" date="2024" name="G3 (Bethesda)">
        <title>Genome assembly of Hibiscus sabdariffa L. provides insights into metabolisms of medicinal natural products.</title>
        <authorList>
            <person name="Kim T."/>
        </authorList>
    </citation>
    <scope>NUCLEOTIDE SEQUENCE [LARGE SCALE GENOMIC DNA]</scope>
    <source>
        <strain evidence="5">TK-2024</strain>
        <tissue evidence="5">Old leaves</tissue>
    </source>
</reference>
<dbReference type="CDD" id="cd01837">
    <property type="entry name" value="SGNH_plant_lipase_like"/>
    <property type="match status" value="1"/>
</dbReference>
<dbReference type="PANTHER" id="PTHR22835:SF683">
    <property type="entry name" value="OS05G0506800 PROTEIN"/>
    <property type="match status" value="1"/>
</dbReference>
<dbReference type="Pfam" id="PF00657">
    <property type="entry name" value="Lipase_GDSL"/>
    <property type="match status" value="1"/>
</dbReference>
<dbReference type="Proteomes" id="UP001472677">
    <property type="component" value="Unassembled WGS sequence"/>
</dbReference>
<keyword evidence="6" id="KW-1185">Reference proteome</keyword>
<dbReference type="InterPro" id="IPR035669">
    <property type="entry name" value="SGNH_plant_lipase-like"/>
</dbReference>
<dbReference type="SUPFAM" id="SSF52266">
    <property type="entry name" value="SGNH hydrolase"/>
    <property type="match status" value="1"/>
</dbReference>
<comment type="caution">
    <text evidence="5">The sequence shown here is derived from an EMBL/GenBank/DDBJ whole genome shotgun (WGS) entry which is preliminary data.</text>
</comment>
<evidence type="ECO:0000256" key="4">
    <source>
        <dbReference type="ARBA" id="ARBA00023180"/>
    </source>
</evidence>
<dbReference type="Gene3D" id="3.40.50.1110">
    <property type="entry name" value="SGNH hydrolase"/>
    <property type="match status" value="1"/>
</dbReference>
<organism evidence="5 6">
    <name type="scientific">Hibiscus sabdariffa</name>
    <name type="common">roselle</name>
    <dbReference type="NCBI Taxonomy" id="183260"/>
    <lineage>
        <taxon>Eukaryota</taxon>
        <taxon>Viridiplantae</taxon>
        <taxon>Streptophyta</taxon>
        <taxon>Embryophyta</taxon>
        <taxon>Tracheophyta</taxon>
        <taxon>Spermatophyta</taxon>
        <taxon>Magnoliopsida</taxon>
        <taxon>eudicotyledons</taxon>
        <taxon>Gunneridae</taxon>
        <taxon>Pentapetalae</taxon>
        <taxon>rosids</taxon>
        <taxon>malvids</taxon>
        <taxon>Malvales</taxon>
        <taxon>Malvaceae</taxon>
        <taxon>Malvoideae</taxon>
        <taxon>Hibiscus</taxon>
    </lineage>
</organism>
<dbReference type="InterPro" id="IPR036514">
    <property type="entry name" value="SGNH_hydro_sf"/>
</dbReference>
<proteinExistence type="inferred from homology"/>
<sequence length="383" mass="41743">MATFASSSSLKQPLIIVSFVFATLTGLHSPANACFTSVFSFGDSIADTGNLLAISRSTGQLPTSAFPPNGRTFFHRPTGRRCDGRLIIDFLAEALGFPFLPPYYGSENGRSEQFGKGVNFAVAGATALNSSFLAKKGIPNHSTNNSLGDQVNSFKDLLPSLCSSSSELLRTSLIAMGEIGGNDYNHAFRAGKNFKEIRELVPLVVDIITSSINELIELGAVTLLVPGNFPIGCSTSYLTQFQGSDKDEYDPFGCLTWLNQFSEHHNDLLQKELGKLRIRHPGVNIVYADYYNPTMRLYRSPSQFGFKETLKVCCGSGGPYNFNASISCGSPSLKRSCDDPSSYISWDGIHYTEATYKLVATAVFEELMNCIRSLNGEECIPTQ</sequence>
<evidence type="ECO:0000256" key="2">
    <source>
        <dbReference type="ARBA" id="ARBA00022729"/>
    </source>
</evidence>
<evidence type="ECO:0000313" key="5">
    <source>
        <dbReference type="EMBL" id="KAK8508347.1"/>
    </source>
</evidence>
<evidence type="ECO:0000256" key="3">
    <source>
        <dbReference type="ARBA" id="ARBA00022801"/>
    </source>
</evidence>
<dbReference type="InterPro" id="IPR001087">
    <property type="entry name" value="GDSL"/>
</dbReference>
<keyword evidence="3" id="KW-0378">Hydrolase</keyword>
<keyword evidence="4" id="KW-0325">Glycoprotein</keyword>
<comment type="similarity">
    <text evidence="1">Belongs to the 'GDSL' lipolytic enzyme family.</text>
</comment>
<accession>A0ABR2BN20</accession>
<name>A0ABR2BN20_9ROSI</name>
<dbReference type="PANTHER" id="PTHR22835">
    <property type="entry name" value="ZINC FINGER FYVE DOMAIN CONTAINING PROTEIN"/>
    <property type="match status" value="1"/>
</dbReference>
<evidence type="ECO:0008006" key="7">
    <source>
        <dbReference type="Google" id="ProtNLM"/>
    </source>
</evidence>
<evidence type="ECO:0000313" key="6">
    <source>
        <dbReference type="Proteomes" id="UP001472677"/>
    </source>
</evidence>
<protein>
    <recommendedName>
        <fullName evidence="7">GDSL esterase/lipase</fullName>
    </recommendedName>
</protein>